<dbReference type="OrthoDB" id="9815245at2"/>
<keyword evidence="4" id="KW-0479">Metal-binding</keyword>
<keyword evidence="3" id="KW-0645">Protease</keyword>
<dbReference type="InterPro" id="IPR045834">
    <property type="entry name" value="Csd3_N2"/>
</dbReference>
<dbReference type="GO" id="GO:0046872">
    <property type="term" value="F:metal ion binding"/>
    <property type="evidence" value="ECO:0007669"/>
    <property type="project" value="UniProtKB-KW"/>
</dbReference>
<reference evidence="11 12" key="1">
    <citation type="submission" date="2019-12" db="EMBL/GenBank/DDBJ databases">
        <authorList>
            <person name="Zheng J."/>
        </authorList>
    </citation>
    <scope>NUCLEOTIDE SEQUENCE [LARGE SCALE GENOMIC DNA]</scope>
    <source>
        <strain evidence="11 12">DSM 27347</strain>
    </source>
</reference>
<dbReference type="InterPro" id="IPR050570">
    <property type="entry name" value="Cell_wall_metabolism_enzyme"/>
</dbReference>
<evidence type="ECO:0000259" key="9">
    <source>
        <dbReference type="Pfam" id="PF01551"/>
    </source>
</evidence>
<dbReference type="PANTHER" id="PTHR21666">
    <property type="entry name" value="PEPTIDASE-RELATED"/>
    <property type="match status" value="1"/>
</dbReference>
<dbReference type="GO" id="GO:0030313">
    <property type="term" value="C:cell envelope"/>
    <property type="evidence" value="ECO:0007669"/>
    <property type="project" value="UniProtKB-SubCell"/>
</dbReference>
<keyword evidence="5" id="KW-0732">Signal</keyword>
<dbReference type="AlphaFoldDB" id="A0A6N8LPW0"/>
<sequence>MFLRTVEGLELAGGTAARPFGRLTGPAAVATPIDRLRDAAAGIDWAPDLGTQIGSRTWWRGLATCTALCATTVWLAPGIRPITGATPAPLAGTAWEEQRAQTITPLAWGADTGRRMGAGDLVAPLAQAPERPVVELAATMGQGDRLASVLQRAGVGRSDARAAADLVAGAVDANAIPSGTRLALTLGRRPNRSVARPLDKLTLRARFDLALTLERTANGLSMTRQPIAVDATPLRIQGLVGASLYRSARAAGAPARAVESYIKALATRLSIGRDVSAADTFDLIVERERAATGEVRLGQLLFAGLDRGGKSIQLVRFEGERGRADWFDAKGQTERRGFMGMPVAGRITSSYGRRMHPLLGFMRMHKGLDIGAPYGAPIYAVLDGVVQFAGRSGGYGNLVKLRHAGGVASAYGHMSRFAVRSGTRVRQGQVIGYVGSTGISTGPHVHWEVWKNGQVVNPKSITFANVAQLSGERLRAFRQQVATLRAVKPGA</sequence>
<evidence type="ECO:0000256" key="2">
    <source>
        <dbReference type="ARBA" id="ARBA00004196"/>
    </source>
</evidence>
<dbReference type="Pfam" id="PF19425">
    <property type="entry name" value="Csd3_N2"/>
    <property type="match status" value="1"/>
</dbReference>
<keyword evidence="7" id="KW-0862">Zinc</keyword>
<feature type="domain" description="Csd3-like second N-terminal" evidence="10">
    <location>
        <begin position="234"/>
        <end position="346"/>
    </location>
</feature>
<evidence type="ECO:0000256" key="6">
    <source>
        <dbReference type="ARBA" id="ARBA00022801"/>
    </source>
</evidence>
<dbReference type="GO" id="GO:0006508">
    <property type="term" value="P:proteolysis"/>
    <property type="evidence" value="ECO:0007669"/>
    <property type="project" value="UniProtKB-KW"/>
</dbReference>
<evidence type="ECO:0000313" key="12">
    <source>
        <dbReference type="Proteomes" id="UP000436801"/>
    </source>
</evidence>
<dbReference type="InterPro" id="IPR011055">
    <property type="entry name" value="Dup_hybrid_motif"/>
</dbReference>
<evidence type="ECO:0000256" key="4">
    <source>
        <dbReference type="ARBA" id="ARBA00022723"/>
    </source>
</evidence>
<comment type="subcellular location">
    <subcellularLocation>
        <location evidence="2">Cell envelope</location>
    </subcellularLocation>
</comment>
<dbReference type="Proteomes" id="UP000436801">
    <property type="component" value="Unassembled WGS sequence"/>
</dbReference>
<feature type="domain" description="M23ase beta-sheet core" evidence="9">
    <location>
        <begin position="363"/>
        <end position="458"/>
    </location>
</feature>
<comment type="caution">
    <text evidence="11">The sequence shown here is derived from an EMBL/GenBank/DDBJ whole genome shotgun (WGS) entry which is preliminary data.</text>
</comment>
<dbReference type="Gene3D" id="2.70.70.10">
    <property type="entry name" value="Glucose Permease (Domain IIA)"/>
    <property type="match status" value="1"/>
</dbReference>
<comment type="cofactor">
    <cofactor evidence="1">
        <name>Zn(2+)</name>
        <dbReference type="ChEBI" id="CHEBI:29105"/>
    </cofactor>
</comment>
<proteinExistence type="predicted"/>
<dbReference type="Pfam" id="PF01551">
    <property type="entry name" value="Peptidase_M23"/>
    <property type="match status" value="1"/>
</dbReference>
<evidence type="ECO:0000256" key="1">
    <source>
        <dbReference type="ARBA" id="ARBA00001947"/>
    </source>
</evidence>
<dbReference type="RefSeq" id="WP_149681506.1">
    <property type="nucleotide sequence ID" value="NZ_FNBI01000001.1"/>
</dbReference>
<dbReference type="PANTHER" id="PTHR21666:SF289">
    <property type="entry name" value="L-ALA--D-GLU ENDOPEPTIDASE"/>
    <property type="match status" value="1"/>
</dbReference>
<dbReference type="SUPFAM" id="SSF51261">
    <property type="entry name" value="Duplicated hybrid motif"/>
    <property type="match status" value="1"/>
</dbReference>
<name>A0A6N8LPW0_9SPHN</name>
<evidence type="ECO:0000256" key="5">
    <source>
        <dbReference type="ARBA" id="ARBA00022729"/>
    </source>
</evidence>
<evidence type="ECO:0000256" key="8">
    <source>
        <dbReference type="ARBA" id="ARBA00023049"/>
    </source>
</evidence>
<dbReference type="Gene3D" id="3.10.450.350">
    <property type="match status" value="1"/>
</dbReference>
<dbReference type="InterPro" id="IPR016047">
    <property type="entry name" value="M23ase_b-sheet_dom"/>
</dbReference>
<evidence type="ECO:0000259" key="10">
    <source>
        <dbReference type="Pfam" id="PF19425"/>
    </source>
</evidence>
<dbReference type="EMBL" id="WSUT01000005">
    <property type="protein sequence ID" value="MWC43043.1"/>
    <property type="molecule type" value="Genomic_DNA"/>
</dbReference>
<evidence type="ECO:0000256" key="3">
    <source>
        <dbReference type="ARBA" id="ARBA00022670"/>
    </source>
</evidence>
<gene>
    <name evidence="11" type="ORF">GQR91_05125</name>
</gene>
<accession>A0A6N8LPW0</accession>
<dbReference type="CDD" id="cd12797">
    <property type="entry name" value="M23_peptidase"/>
    <property type="match status" value="1"/>
</dbReference>
<keyword evidence="8" id="KW-0482">Metalloprotease</keyword>
<organism evidence="11 12">
    <name type="scientific">Sphingomonas carotinifaciens</name>
    <dbReference type="NCBI Taxonomy" id="1166323"/>
    <lineage>
        <taxon>Bacteria</taxon>
        <taxon>Pseudomonadati</taxon>
        <taxon>Pseudomonadota</taxon>
        <taxon>Alphaproteobacteria</taxon>
        <taxon>Sphingomonadales</taxon>
        <taxon>Sphingomonadaceae</taxon>
        <taxon>Sphingomonas</taxon>
    </lineage>
</organism>
<evidence type="ECO:0000256" key="7">
    <source>
        <dbReference type="ARBA" id="ARBA00022833"/>
    </source>
</evidence>
<protein>
    <submittedName>
        <fullName evidence="11">Peptidoglycan DD-metalloendopeptidase family protein</fullName>
    </submittedName>
</protein>
<evidence type="ECO:0000313" key="11">
    <source>
        <dbReference type="EMBL" id="MWC43043.1"/>
    </source>
</evidence>
<dbReference type="FunFam" id="2.70.70.10:FF:000006">
    <property type="entry name" value="M23 family peptidase"/>
    <property type="match status" value="1"/>
</dbReference>
<dbReference type="GO" id="GO:0004222">
    <property type="term" value="F:metalloendopeptidase activity"/>
    <property type="evidence" value="ECO:0007669"/>
    <property type="project" value="TreeGrafter"/>
</dbReference>
<keyword evidence="6" id="KW-0378">Hydrolase</keyword>